<dbReference type="AlphaFoldDB" id="A0A7S0PV70"/>
<proteinExistence type="predicted"/>
<sequence>MHKACELVCHKRSGSGVFLRLRRPFFRGDLLLDAHAARVLVSVMKRKPRMGRVAAIWEACTEKQRAEELLELVGAEVEVPDDAVAVVNKVAQSLALTRIWWKELARQPGVPVVSREHMANRLWQRATQIVRSDTSQPAGLVAMGETAEHLSATLTPRPARRASHRRDAATLSTASAPASVAEAA</sequence>
<evidence type="ECO:0000256" key="1">
    <source>
        <dbReference type="SAM" id="MobiDB-lite"/>
    </source>
</evidence>
<gene>
    <name evidence="2" type="ORF">CPEL01642_LOCUS1335</name>
</gene>
<feature type="region of interest" description="Disordered" evidence="1">
    <location>
        <begin position="151"/>
        <end position="184"/>
    </location>
</feature>
<protein>
    <submittedName>
        <fullName evidence="2">Uncharacterized protein</fullName>
    </submittedName>
</protein>
<name>A0A7S0PV70_9EUKA</name>
<evidence type="ECO:0000313" key="2">
    <source>
        <dbReference type="EMBL" id="CAD8598005.1"/>
    </source>
</evidence>
<organism evidence="2">
    <name type="scientific">Coccolithus braarudii</name>
    <dbReference type="NCBI Taxonomy" id="221442"/>
    <lineage>
        <taxon>Eukaryota</taxon>
        <taxon>Haptista</taxon>
        <taxon>Haptophyta</taxon>
        <taxon>Prymnesiophyceae</taxon>
        <taxon>Coccolithales</taxon>
        <taxon>Coccolithaceae</taxon>
        <taxon>Coccolithus</taxon>
    </lineage>
</organism>
<accession>A0A7S0PV70</accession>
<dbReference type="EMBL" id="HBEY01002773">
    <property type="protein sequence ID" value="CAD8598005.1"/>
    <property type="molecule type" value="Transcribed_RNA"/>
</dbReference>
<feature type="compositionally biased region" description="Low complexity" evidence="1">
    <location>
        <begin position="169"/>
        <end position="184"/>
    </location>
</feature>
<reference evidence="2" key="1">
    <citation type="submission" date="2021-01" db="EMBL/GenBank/DDBJ databases">
        <authorList>
            <person name="Corre E."/>
            <person name="Pelletier E."/>
            <person name="Niang G."/>
            <person name="Scheremetjew M."/>
            <person name="Finn R."/>
            <person name="Kale V."/>
            <person name="Holt S."/>
            <person name="Cochrane G."/>
            <person name="Meng A."/>
            <person name="Brown T."/>
            <person name="Cohen L."/>
        </authorList>
    </citation>
    <scope>NUCLEOTIDE SEQUENCE</scope>
    <source>
        <strain evidence="2">PLY182g</strain>
    </source>
</reference>